<evidence type="ECO:0000313" key="2">
    <source>
        <dbReference type="Proteomes" id="UP000298355"/>
    </source>
</evidence>
<dbReference type="Pfam" id="PF06152">
    <property type="entry name" value="Phage_min_cap2"/>
    <property type="match status" value="1"/>
</dbReference>
<dbReference type="Proteomes" id="UP000298355">
    <property type="component" value="Unassembled WGS sequence"/>
</dbReference>
<dbReference type="RefSeq" id="WP_134362716.1">
    <property type="nucleotide sequence ID" value="NZ_SOGJ01000012.1"/>
</dbReference>
<evidence type="ECO:0000313" key="1">
    <source>
        <dbReference type="EMBL" id="TFC99811.1"/>
    </source>
</evidence>
<evidence type="ECO:0008006" key="3">
    <source>
        <dbReference type="Google" id="ProtNLM"/>
    </source>
</evidence>
<proteinExistence type="predicted"/>
<accession>A0ABY2J7Z1</accession>
<comment type="caution">
    <text evidence="1">The sequence shown here is derived from an EMBL/GenBank/DDBJ whole genome shotgun (WGS) entry which is preliminary data.</text>
</comment>
<organism evidence="1 2">
    <name type="scientific">Cryobacterium breve</name>
    <dbReference type="NCBI Taxonomy" id="1259258"/>
    <lineage>
        <taxon>Bacteria</taxon>
        <taxon>Bacillati</taxon>
        <taxon>Actinomycetota</taxon>
        <taxon>Actinomycetes</taxon>
        <taxon>Micrococcales</taxon>
        <taxon>Microbacteriaceae</taxon>
        <taxon>Cryobacterium</taxon>
    </lineage>
</organism>
<keyword evidence="2" id="KW-1185">Reference proteome</keyword>
<dbReference type="InterPro" id="IPR009319">
    <property type="entry name" value="Phage_A118_VSP1"/>
</dbReference>
<gene>
    <name evidence="1" type="ORF">E3O65_05400</name>
</gene>
<name>A0ABY2J7Z1_9MICO</name>
<protein>
    <recommendedName>
        <fullName evidence="3">Minor capsid protein</fullName>
    </recommendedName>
</protein>
<reference evidence="1 2" key="1">
    <citation type="submission" date="2019-03" db="EMBL/GenBank/DDBJ databases">
        <title>Genomics of glacier-inhabiting Cryobacterium strains.</title>
        <authorList>
            <person name="Liu Q."/>
            <person name="Xin Y.-H."/>
        </authorList>
    </citation>
    <scope>NUCLEOTIDE SEQUENCE [LARGE SCALE GENOMIC DNA]</scope>
    <source>
        <strain evidence="1 2">TMT4-23</strain>
    </source>
</reference>
<sequence length="405" mass="43954">MSPQYLPDSAGLPANDLIEEMGAELAARFAGAEDELIRQVAVRAYRDLELQEIVRTTTMSDHMGGLLSRSIARNRALAELAAHRAQTIRDLQYLAAQMAGKLKTKQMALDVITLAWQEGEAAAAARLGMATWLPATSAISGTSSQASTMLTMDLTSRLEAMALRIARYPQDAYQRIISFTATNTLLGATTSLRMQQASVQQFLAEGITGFTDKAGRNWRIGSYAEMAGRTAVNRVFNDAGVWRMQQQGVNLVTVQGGLDSCSKCAPWVGKILSTDGTRDDVEVQHATKDERVIVTIAATLDAARSAGLMHPNCRHKATAYLPGLSIPQAGQEYSAQAEADREMQRSIERDIRAAKRAQSIAPDAAARAKATAKIKAKQGQIREHLAATGRPRASFREQLHFAQGK</sequence>
<dbReference type="EMBL" id="SOGJ01000012">
    <property type="protein sequence ID" value="TFC99811.1"/>
    <property type="molecule type" value="Genomic_DNA"/>
</dbReference>